<dbReference type="GO" id="GO:0016787">
    <property type="term" value="F:hydrolase activity"/>
    <property type="evidence" value="ECO:0007669"/>
    <property type="project" value="InterPro"/>
</dbReference>
<sequence>MDSSINETTQEFPPYFKVYKDGRIERYPDRFGSGGLDLVVPTGLDSKTGVQTKDVVVSPESGVSARLFIPKINGPDQKFPLVVHYHGGGFCTGSPFMKIFHDFLVSLASEANVFVISVDYRLAPDHALPVAHEDSWAAMQWISAHSNGQGPEPWLNQYADFGRVFVAGESAGANIAHYVAVQAGATGLAGPNVIGSIIVHPYFGGKEPDKMIDYMYPTKDRILYPELDPNLSKMVGKKVLVCVAEKDWLKDRGVVNHHIFLEMDSSNNETTQEFPPYFKVYKDGRIERYPDRFGSGGLDLVVPTGLDSKTGVQTKDVVVSPESGVSARLFIPKINGPDQKFPLVVHYHGGGFCTGSPFMKIFHDFLVSLASEANVFVISVDYRLAPDHALPVAYEDSWAAMQWISAHSNGQGPEPWLNQYADFGRVFLAGESAGANIAHYVAVQAGATGLAGPNVIGSIIVHPYFGGKEPDKMIDYMYPTKDRILYPELDPNLSKMVGKKVLVCVAEKDWLKDRGVGYCETLRRSGWNGSVGYFESEEEGHGFFMFNPSSDRVGLSKMVGKKVLVCVAEKDWLKDRGVGYCETLRRSGWNGSVGYFESEEEGHGFFMFNPSSDRVGPLLKAMADFINQS</sequence>
<dbReference type="PANTHER" id="PTHR23024">
    <property type="entry name" value="ARYLACETAMIDE DEACETYLASE"/>
    <property type="match status" value="1"/>
</dbReference>
<comment type="caution">
    <text evidence="3">The sequence shown here is derived from an EMBL/GenBank/DDBJ whole genome shotgun (WGS) entry which is preliminary data.</text>
</comment>
<comment type="similarity">
    <text evidence="1">Belongs to the 'GDXG' lipolytic enzyme family.</text>
</comment>
<dbReference type="Gene3D" id="3.40.50.1820">
    <property type="entry name" value="alpha/beta hydrolase"/>
    <property type="match status" value="3"/>
</dbReference>
<evidence type="ECO:0000313" key="3">
    <source>
        <dbReference type="EMBL" id="KAK7852366.1"/>
    </source>
</evidence>
<evidence type="ECO:0000256" key="1">
    <source>
        <dbReference type="ARBA" id="ARBA00010515"/>
    </source>
</evidence>
<evidence type="ECO:0000313" key="4">
    <source>
        <dbReference type="Proteomes" id="UP000237347"/>
    </source>
</evidence>
<dbReference type="Proteomes" id="UP000237347">
    <property type="component" value="Unassembled WGS sequence"/>
</dbReference>
<dbReference type="EMBL" id="PKMF04000076">
    <property type="protein sequence ID" value="KAK7852366.1"/>
    <property type="molecule type" value="Genomic_DNA"/>
</dbReference>
<dbReference type="InterPro" id="IPR050466">
    <property type="entry name" value="Carboxylest/Gibb_receptor"/>
</dbReference>
<proteinExistence type="inferred from homology"/>
<reference evidence="3 4" key="1">
    <citation type="journal article" date="2018" name="Sci. Data">
        <title>The draft genome sequence of cork oak.</title>
        <authorList>
            <person name="Ramos A.M."/>
            <person name="Usie A."/>
            <person name="Barbosa P."/>
            <person name="Barros P.M."/>
            <person name="Capote T."/>
            <person name="Chaves I."/>
            <person name="Simoes F."/>
            <person name="Abreu I."/>
            <person name="Carrasquinho I."/>
            <person name="Faro C."/>
            <person name="Guimaraes J.B."/>
            <person name="Mendonca D."/>
            <person name="Nobrega F."/>
            <person name="Rodrigues L."/>
            <person name="Saibo N.J.M."/>
            <person name="Varela M.C."/>
            <person name="Egas C."/>
            <person name="Matos J."/>
            <person name="Miguel C.M."/>
            <person name="Oliveira M.M."/>
            <person name="Ricardo C.P."/>
            <person name="Goncalves S."/>
        </authorList>
    </citation>
    <scope>NUCLEOTIDE SEQUENCE [LARGE SCALE GENOMIC DNA]</scope>
    <source>
        <strain evidence="4">cv. HL8</strain>
    </source>
</reference>
<dbReference type="InterPro" id="IPR013094">
    <property type="entry name" value="AB_hydrolase_3"/>
</dbReference>
<protein>
    <submittedName>
        <fullName evidence="3">2-hydroxyisoflavanone dehydratase</fullName>
    </submittedName>
</protein>
<keyword evidence="4" id="KW-1185">Reference proteome</keyword>
<accession>A0AAW0LPX7</accession>
<dbReference type="PANTHER" id="PTHR23024:SF408">
    <property type="entry name" value="ALPHA_BETA HYDROLASE FOLD-3 DOMAIN-CONTAINING PROTEIN"/>
    <property type="match status" value="1"/>
</dbReference>
<gene>
    <name evidence="3" type="primary">HIDM_11</name>
    <name evidence="3" type="ORF">CFP56_039145</name>
</gene>
<feature type="domain" description="Alpha/beta hydrolase fold-3" evidence="2">
    <location>
        <begin position="344"/>
        <end position="544"/>
    </location>
</feature>
<dbReference type="SUPFAM" id="SSF53474">
    <property type="entry name" value="alpha/beta-Hydrolases"/>
    <property type="match status" value="3"/>
</dbReference>
<name>A0AAW0LPX7_QUESU</name>
<evidence type="ECO:0000259" key="2">
    <source>
        <dbReference type="Pfam" id="PF07859"/>
    </source>
</evidence>
<dbReference type="Pfam" id="PF07859">
    <property type="entry name" value="Abhydrolase_3"/>
    <property type="match status" value="2"/>
</dbReference>
<feature type="domain" description="Alpha/beta hydrolase fold-3" evidence="2">
    <location>
        <begin position="82"/>
        <end position="253"/>
    </location>
</feature>
<organism evidence="3 4">
    <name type="scientific">Quercus suber</name>
    <name type="common">Cork oak</name>
    <dbReference type="NCBI Taxonomy" id="58331"/>
    <lineage>
        <taxon>Eukaryota</taxon>
        <taxon>Viridiplantae</taxon>
        <taxon>Streptophyta</taxon>
        <taxon>Embryophyta</taxon>
        <taxon>Tracheophyta</taxon>
        <taxon>Spermatophyta</taxon>
        <taxon>Magnoliopsida</taxon>
        <taxon>eudicotyledons</taxon>
        <taxon>Gunneridae</taxon>
        <taxon>Pentapetalae</taxon>
        <taxon>rosids</taxon>
        <taxon>fabids</taxon>
        <taxon>Fagales</taxon>
        <taxon>Fagaceae</taxon>
        <taxon>Quercus</taxon>
    </lineage>
</organism>
<dbReference type="AlphaFoldDB" id="A0AAW0LPX7"/>
<dbReference type="InterPro" id="IPR029058">
    <property type="entry name" value="AB_hydrolase_fold"/>
</dbReference>